<dbReference type="InterPro" id="IPR019533">
    <property type="entry name" value="Peptidase_S26"/>
</dbReference>
<dbReference type="Proteomes" id="UP000190989">
    <property type="component" value="Unassembled WGS sequence"/>
</dbReference>
<dbReference type="SUPFAM" id="SSF51306">
    <property type="entry name" value="LexA/Signal peptidase"/>
    <property type="match status" value="1"/>
</dbReference>
<organism evidence="2 3">
    <name type="scientific">Novosphingobium mathurense</name>
    <dbReference type="NCBI Taxonomy" id="428990"/>
    <lineage>
        <taxon>Bacteria</taxon>
        <taxon>Pseudomonadati</taxon>
        <taxon>Pseudomonadota</taxon>
        <taxon>Alphaproteobacteria</taxon>
        <taxon>Sphingomonadales</taxon>
        <taxon>Sphingomonadaceae</taxon>
        <taxon>Novosphingobium</taxon>
    </lineage>
</organism>
<name>A0A1U6ILA4_9SPHN</name>
<dbReference type="STRING" id="428990.SAMN06295987_108138"/>
<feature type="domain" description="Peptidase S26" evidence="1">
    <location>
        <begin position="28"/>
        <end position="183"/>
    </location>
</feature>
<dbReference type="Gene3D" id="2.10.109.10">
    <property type="entry name" value="Umud Fragment, subunit A"/>
    <property type="match status" value="1"/>
</dbReference>
<evidence type="ECO:0000313" key="2">
    <source>
        <dbReference type="EMBL" id="SLK08786.1"/>
    </source>
</evidence>
<dbReference type="GO" id="GO:0004252">
    <property type="term" value="F:serine-type endopeptidase activity"/>
    <property type="evidence" value="ECO:0007669"/>
    <property type="project" value="InterPro"/>
</dbReference>
<evidence type="ECO:0000259" key="1">
    <source>
        <dbReference type="Pfam" id="PF10502"/>
    </source>
</evidence>
<gene>
    <name evidence="2" type="ORF">SAMN06295987_108138</name>
</gene>
<evidence type="ECO:0000313" key="3">
    <source>
        <dbReference type="Proteomes" id="UP000190989"/>
    </source>
</evidence>
<accession>A0A1U6ILA4</accession>
<dbReference type="RefSeq" id="WP_079731569.1">
    <property type="nucleotide sequence ID" value="NZ_FVZE01000008.1"/>
</dbReference>
<dbReference type="Pfam" id="PF10502">
    <property type="entry name" value="Peptidase_S26"/>
    <property type="match status" value="1"/>
</dbReference>
<protein>
    <submittedName>
        <fullName evidence="2">Conjugative transfer signal peptidase TraF</fullName>
    </submittedName>
</protein>
<proteinExistence type="predicted"/>
<dbReference type="InterPro" id="IPR036286">
    <property type="entry name" value="LexA/Signal_pep-like_sf"/>
</dbReference>
<keyword evidence="3" id="KW-1185">Reference proteome</keyword>
<reference evidence="3" key="1">
    <citation type="submission" date="2017-02" db="EMBL/GenBank/DDBJ databases">
        <authorList>
            <person name="Varghese N."/>
            <person name="Submissions S."/>
        </authorList>
    </citation>
    <scope>NUCLEOTIDE SEQUENCE [LARGE SCALE GENOMIC DNA]</scope>
    <source>
        <strain evidence="3">SM117</strain>
    </source>
</reference>
<dbReference type="GO" id="GO:0006465">
    <property type="term" value="P:signal peptide processing"/>
    <property type="evidence" value="ECO:0007669"/>
    <property type="project" value="InterPro"/>
</dbReference>
<dbReference type="EMBL" id="FVZE01000008">
    <property type="protein sequence ID" value="SLK08786.1"/>
    <property type="molecule type" value="Genomic_DNA"/>
</dbReference>
<dbReference type="AlphaFoldDB" id="A0A1U6ILA4"/>
<sequence length="185" mass="20183">MAAMMRDFGGQLRGERHRRRVRRRRVLAVGLLGLALGTTIVLPPRPILVWNASASAPVGLYGVDAGAAVALGDIVIARAPEPFRSFAARRHYLPANVPLVKRVVAVAGDSVCAPGRIVRVNGRSAAARRSFDGQGRALPWWRGCRTLRDGELFLLMDHPDSFDGRYFGPVARGAVIGRARPLWTR</sequence>